<evidence type="ECO:0000313" key="15">
    <source>
        <dbReference type="Proteomes" id="UP000316079"/>
    </source>
</evidence>
<keyword evidence="3" id="KW-0812">Transmembrane</keyword>
<dbReference type="GO" id="GO:0016020">
    <property type="term" value="C:membrane"/>
    <property type="evidence" value="ECO:0007669"/>
    <property type="project" value="UniProtKB-SubCell"/>
</dbReference>
<dbReference type="Proteomes" id="UP000316079">
    <property type="component" value="Unassembled WGS sequence"/>
</dbReference>
<dbReference type="Pfam" id="PF23486">
    <property type="entry name" value="Ig_TMEM132_5th"/>
    <property type="match status" value="1"/>
</dbReference>
<evidence type="ECO:0000259" key="8">
    <source>
        <dbReference type="Pfam" id="PF15706"/>
    </source>
</evidence>
<dbReference type="InterPro" id="IPR055423">
    <property type="entry name" value="Ig_TMEM132_5th"/>
</dbReference>
<dbReference type="InterPro" id="IPR055424">
    <property type="entry name" value="Ig_TMEM132_6th"/>
</dbReference>
<evidence type="ECO:0000259" key="10">
    <source>
        <dbReference type="Pfam" id="PF23039"/>
    </source>
</evidence>
<dbReference type="Pfam" id="PF15705">
    <property type="entry name" value="TMEM132_N"/>
    <property type="match status" value="1"/>
</dbReference>
<feature type="domain" description="Transmembrane protein TMEM132 C-terminal" evidence="8">
    <location>
        <begin position="879"/>
        <end position="954"/>
    </location>
</feature>
<feature type="domain" description="Transmembrane protein TMEM132 N-terminal" evidence="7">
    <location>
        <begin position="38"/>
        <end position="98"/>
    </location>
</feature>
<dbReference type="OrthoDB" id="10026202at2759"/>
<dbReference type="Pfam" id="PF15706">
    <property type="entry name" value="TMEM132_C"/>
    <property type="match status" value="1"/>
</dbReference>
<dbReference type="AlphaFoldDB" id="A0A553N4W0"/>
<feature type="chain" id="PRO_5022158088" description="Transmembrane protein 132D" evidence="6">
    <location>
        <begin position="16"/>
        <end position="1168"/>
    </location>
</feature>
<evidence type="ECO:0000259" key="7">
    <source>
        <dbReference type="Pfam" id="PF15705"/>
    </source>
</evidence>
<evidence type="ECO:0000256" key="3">
    <source>
        <dbReference type="ARBA" id="ARBA00022692"/>
    </source>
</evidence>
<feature type="domain" description="Transmembrane protein TMEM132 second Ig-like" evidence="11">
    <location>
        <begin position="104"/>
        <end position="233"/>
    </location>
</feature>
<feature type="signal peptide" evidence="6">
    <location>
        <begin position="1"/>
        <end position="15"/>
    </location>
</feature>
<keyword evidence="15" id="KW-1185">Reference proteome</keyword>
<feature type="domain" description="Transmembrane protein TMEM132 sixth" evidence="13">
    <location>
        <begin position="640"/>
        <end position="754"/>
    </location>
</feature>
<dbReference type="Pfam" id="PF23481">
    <property type="entry name" value="Ig_TMEM132_2nd"/>
    <property type="match status" value="1"/>
</dbReference>
<proteinExistence type="inferred from homology"/>
<keyword evidence="6" id="KW-0732">Signal</keyword>
<dbReference type="Pfam" id="PF23039">
    <property type="entry name" value="TMEM132_3rd"/>
    <property type="match status" value="1"/>
</dbReference>
<feature type="domain" description="Transmembrane protein TMEM132 cohesin-like" evidence="10">
    <location>
        <begin position="261"/>
        <end position="402"/>
    </location>
</feature>
<evidence type="ECO:0000256" key="6">
    <source>
        <dbReference type="SAM" id="SignalP"/>
    </source>
</evidence>
<evidence type="ECO:0000313" key="14">
    <source>
        <dbReference type="EMBL" id="TRY60459.1"/>
    </source>
</evidence>
<evidence type="ECO:0000259" key="13">
    <source>
        <dbReference type="Pfam" id="PF23487"/>
    </source>
</evidence>
<dbReference type="InterPro" id="IPR031435">
    <property type="entry name" value="TMEM132_N"/>
</dbReference>
<dbReference type="EMBL" id="SRMA01027049">
    <property type="protein sequence ID" value="TRY60459.1"/>
    <property type="molecule type" value="Genomic_DNA"/>
</dbReference>
<dbReference type="Pfam" id="PF23487">
    <property type="entry name" value="Ig_TMEM132_6th"/>
    <property type="match status" value="1"/>
</dbReference>
<dbReference type="InterPro" id="IPR026307">
    <property type="entry name" value="TMEM132"/>
</dbReference>
<sequence>MMLVIIVICLPFAQGVKVEELISDDPRSLSPFPVLPNVNHQIINADYLLLRETSQHVMDNSSLRAQRQPFLLTALNGQPAINVSYGPMSLEQSIPQHMIHTGPRIRPFILSRQIRSSTPSMYVLFYATGKRDYMSDGMIQSFPGQDEGGYICVTAYAFWDSRELRDSCSISADGGFCLVHLKLEPAWFNPGGARSSGDQRGNVAEIYYQIRPSPGGQCIPQESKKRRGQQHGDLGRQMYGTSLKKIGTVTLLRSPPGNPMFTRLRLGGAVIIQTSSKPLKTTGTATFFVFLSSTSPVEQFILRATSRKGMSFSTARPSDAHLWDITLEPGKGADAKTISVTCQKKSTFPSKRGLLEVLQLDFETEEQSDQLESQMITWHLELPGNMIRDEGTMKIYTIQRDYVGIAPLITDTELLNTAVLTGKRVLVPVKVLGVEADGSITDITNSSHCRSSDQDVLKASERCDSVYMSGKENRGRVRMMVNFTYSYLSAQLEVSVWMPRLPLQIETSDPELSQIRGWRVPVSGNRKVSWDSEEDDEKKGRGCMLQYQHSLVRVLTVFTAESPEPSRQSPAYFLGSGWQVDVTRLVRYFMRVGDSSVACLQAGSILTGKAVGVTTLQVMSPLSDSVLAERVIRVLDDKVSITELGVQLVSGLSLNLQLSAGSSRAIVAKSTTQEVIHYPKQEAVVGCWLKFSDGSQTPLDLYDPSGYSLAISSMDSNIVSVRKSQGSDFVVVAEGEGQGLLLRAELAICEACQKSKRKSKLAVGGGMVKVKFPSDEQLTGTRKKESNDVDSRSPVDVLQQTIMHESTTSLIKSASKFNLQEAMGGGVSTIKSINPMDKSLITKPIADRALVTVSPRNPVRIGYGNILEKPSFPFPPVKPKRDPPSVESRLIQMFSVFTDVEVCIYTLVGLSCLTVIVVLLHCATSGAKSRSKKSLVQCQGQPGHRHHWVRVSTAAEQSRAMPVATSCKPEKQGAMEMPRTIQMQNVGCPRIIQHRELPAIVGEERTATLGRRTNTLPLRREPLPPMAPVAVRSATLLAKPVRSEPLHSPTSKRNQVQFTTFTTLDIKHLAALKKSGQNFNWAGQPITAGQDGSVLQVGVNNNTERVNHVQFCSPQEAFAPQNTTESNTERVNHVHFCNPVEVFAPQVTSESLGFLPDGPWPVAPGSNV</sequence>
<name>A0A553N4W0_9TELE</name>
<reference evidence="14 15" key="1">
    <citation type="journal article" date="2019" name="Sci. Data">
        <title>Hybrid genome assembly and annotation of Danionella translucida.</title>
        <authorList>
            <person name="Kadobianskyi M."/>
            <person name="Schulze L."/>
            <person name="Schuelke M."/>
            <person name="Judkewitz B."/>
        </authorList>
    </citation>
    <scope>NUCLEOTIDE SEQUENCE [LARGE SCALE GENOMIC DNA]</scope>
    <source>
        <strain evidence="14 15">Bolton</strain>
    </source>
</reference>
<gene>
    <name evidence="14" type="ORF">DNTS_028899</name>
</gene>
<feature type="domain" description="Transmembrane protein family 132 fourth" evidence="9">
    <location>
        <begin position="404"/>
        <end position="501"/>
    </location>
</feature>
<dbReference type="PANTHER" id="PTHR13388">
    <property type="entry name" value="DETONATOR, ISOFORM E"/>
    <property type="match status" value="1"/>
</dbReference>
<dbReference type="InterPro" id="IPR031436">
    <property type="entry name" value="TMEM132_C"/>
</dbReference>
<evidence type="ECO:0000259" key="9">
    <source>
        <dbReference type="Pfam" id="PF16070"/>
    </source>
</evidence>
<organism evidence="14 15">
    <name type="scientific">Danionella cerebrum</name>
    <dbReference type="NCBI Taxonomy" id="2873325"/>
    <lineage>
        <taxon>Eukaryota</taxon>
        <taxon>Metazoa</taxon>
        <taxon>Chordata</taxon>
        <taxon>Craniata</taxon>
        <taxon>Vertebrata</taxon>
        <taxon>Euteleostomi</taxon>
        <taxon>Actinopterygii</taxon>
        <taxon>Neopterygii</taxon>
        <taxon>Teleostei</taxon>
        <taxon>Ostariophysi</taxon>
        <taxon>Cypriniformes</taxon>
        <taxon>Danionidae</taxon>
        <taxon>Danioninae</taxon>
        <taxon>Danionella</taxon>
    </lineage>
</organism>
<evidence type="ECO:0000256" key="5">
    <source>
        <dbReference type="ARBA" id="ARBA00023136"/>
    </source>
</evidence>
<dbReference type="InterPro" id="IPR055421">
    <property type="entry name" value="TMEM132_3rd"/>
</dbReference>
<comment type="similarity">
    <text evidence="2">Belongs to the TMEM132 family.</text>
</comment>
<evidence type="ECO:0008006" key="16">
    <source>
        <dbReference type="Google" id="ProtNLM"/>
    </source>
</evidence>
<dbReference type="Pfam" id="PF16070">
    <property type="entry name" value="Ig_TMEM132_4th"/>
    <property type="match status" value="1"/>
</dbReference>
<protein>
    <recommendedName>
        <fullName evidence="16">Transmembrane protein 132D</fullName>
    </recommendedName>
</protein>
<evidence type="ECO:0000259" key="11">
    <source>
        <dbReference type="Pfam" id="PF23481"/>
    </source>
</evidence>
<keyword evidence="5" id="KW-0472">Membrane</keyword>
<dbReference type="InterPro" id="IPR031437">
    <property type="entry name" value="Ig_TMEM132_4th"/>
</dbReference>
<evidence type="ECO:0000256" key="4">
    <source>
        <dbReference type="ARBA" id="ARBA00022989"/>
    </source>
</evidence>
<evidence type="ECO:0000256" key="2">
    <source>
        <dbReference type="ARBA" id="ARBA00006166"/>
    </source>
</evidence>
<dbReference type="PANTHER" id="PTHR13388:SF26">
    <property type="entry name" value="SI:DKEY-1D7.3"/>
    <property type="match status" value="1"/>
</dbReference>
<feature type="domain" description="Transmembrane protein TMEM132 fifth" evidence="12">
    <location>
        <begin position="504"/>
        <end position="639"/>
    </location>
</feature>
<evidence type="ECO:0000259" key="12">
    <source>
        <dbReference type="Pfam" id="PF23486"/>
    </source>
</evidence>
<evidence type="ECO:0000256" key="1">
    <source>
        <dbReference type="ARBA" id="ARBA00004479"/>
    </source>
</evidence>
<accession>A0A553N4W0</accession>
<keyword evidence="4" id="KW-1133">Transmembrane helix</keyword>
<comment type="subcellular location">
    <subcellularLocation>
        <location evidence="1">Membrane</location>
        <topology evidence="1">Single-pass type I membrane protein</topology>
    </subcellularLocation>
</comment>
<dbReference type="InterPro" id="IPR055422">
    <property type="entry name" value="Ig_TMEM132_2nd"/>
</dbReference>
<comment type="caution">
    <text evidence="14">The sequence shown here is derived from an EMBL/GenBank/DDBJ whole genome shotgun (WGS) entry which is preliminary data.</text>
</comment>